<protein>
    <recommendedName>
        <fullName evidence="11">Carbohydrate sulfotransferase</fullName>
        <ecNumber evidence="11">2.8.2.-</ecNumber>
    </recommendedName>
</protein>
<keyword evidence="3 11" id="KW-0808">Transferase</keyword>
<keyword evidence="7 11" id="KW-0333">Golgi apparatus</keyword>
<reference evidence="12 13" key="1">
    <citation type="submission" date="2019-07" db="EMBL/GenBank/DDBJ databases">
        <title>Chromosome genome assembly for large yellow croaker.</title>
        <authorList>
            <person name="Xiao S."/>
        </authorList>
    </citation>
    <scope>NUCLEOTIDE SEQUENCE [LARGE SCALE GENOMIC DNA]</scope>
    <source>
        <strain evidence="12">JMULYC20181020</strain>
        <tissue evidence="12">Muscle</tissue>
    </source>
</reference>
<keyword evidence="10 11" id="KW-0119">Carbohydrate metabolism</keyword>
<dbReference type="GO" id="GO:0016051">
    <property type="term" value="P:carbohydrate biosynthetic process"/>
    <property type="evidence" value="ECO:0007669"/>
    <property type="project" value="InterPro"/>
</dbReference>
<dbReference type="GO" id="GO:0030166">
    <property type="term" value="P:proteoglycan biosynthetic process"/>
    <property type="evidence" value="ECO:0007669"/>
    <property type="project" value="TreeGrafter"/>
</dbReference>
<evidence type="ECO:0000313" key="13">
    <source>
        <dbReference type="Proteomes" id="UP000424527"/>
    </source>
</evidence>
<dbReference type="AlphaFoldDB" id="A0A6G0HDL3"/>
<name>A0A6G0HDL3_LARCR</name>
<organism evidence="12 13">
    <name type="scientific">Larimichthys crocea</name>
    <name type="common">Large yellow croaker</name>
    <name type="synonym">Pseudosciaena crocea</name>
    <dbReference type="NCBI Taxonomy" id="215358"/>
    <lineage>
        <taxon>Eukaryota</taxon>
        <taxon>Metazoa</taxon>
        <taxon>Chordata</taxon>
        <taxon>Craniata</taxon>
        <taxon>Vertebrata</taxon>
        <taxon>Euteleostomi</taxon>
        <taxon>Actinopterygii</taxon>
        <taxon>Neopterygii</taxon>
        <taxon>Teleostei</taxon>
        <taxon>Neoteleostei</taxon>
        <taxon>Acanthomorphata</taxon>
        <taxon>Eupercaria</taxon>
        <taxon>Sciaenidae</taxon>
        <taxon>Larimichthys</taxon>
    </lineage>
</organism>
<comment type="similarity">
    <text evidence="2 11">Belongs to the sulfotransferase 2 family.</text>
</comment>
<proteinExistence type="inferred from homology"/>
<dbReference type="InterPro" id="IPR005331">
    <property type="entry name" value="Sulfotransferase"/>
</dbReference>
<evidence type="ECO:0000256" key="3">
    <source>
        <dbReference type="ARBA" id="ARBA00022679"/>
    </source>
</evidence>
<dbReference type="EC" id="2.8.2.-" evidence="11"/>
<gene>
    <name evidence="12" type="ORF">D5F01_LYC25052</name>
</gene>
<keyword evidence="5 11" id="KW-0735">Signal-anchor</keyword>
<evidence type="ECO:0000256" key="8">
    <source>
        <dbReference type="ARBA" id="ARBA00023136"/>
    </source>
</evidence>
<dbReference type="InterPro" id="IPR027417">
    <property type="entry name" value="P-loop_NTPase"/>
</dbReference>
<evidence type="ECO:0000256" key="5">
    <source>
        <dbReference type="ARBA" id="ARBA00022968"/>
    </source>
</evidence>
<dbReference type="GO" id="GO:0008146">
    <property type="term" value="F:sulfotransferase activity"/>
    <property type="evidence" value="ECO:0007669"/>
    <property type="project" value="InterPro"/>
</dbReference>
<evidence type="ECO:0000256" key="6">
    <source>
        <dbReference type="ARBA" id="ARBA00022989"/>
    </source>
</evidence>
<evidence type="ECO:0000256" key="10">
    <source>
        <dbReference type="ARBA" id="ARBA00023277"/>
    </source>
</evidence>
<dbReference type="GO" id="GO:0000139">
    <property type="term" value="C:Golgi membrane"/>
    <property type="evidence" value="ECO:0007669"/>
    <property type="project" value="UniProtKB-SubCell"/>
</dbReference>
<dbReference type="SUPFAM" id="SSF52540">
    <property type="entry name" value="P-loop containing nucleoside triphosphate hydrolases"/>
    <property type="match status" value="1"/>
</dbReference>
<accession>A0A6G0HDL3</accession>
<evidence type="ECO:0000256" key="11">
    <source>
        <dbReference type="RuleBase" id="RU364020"/>
    </source>
</evidence>
<dbReference type="PANTHER" id="PTHR12137">
    <property type="entry name" value="CARBOHYDRATE SULFOTRANSFERASE"/>
    <property type="match status" value="1"/>
</dbReference>
<keyword evidence="9 11" id="KW-0325">Glycoprotein</keyword>
<comment type="subcellular location">
    <subcellularLocation>
        <location evidence="1 11">Golgi apparatus membrane</location>
        <topology evidence="1 11">Single-pass type II membrane protein</topology>
    </subcellularLocation>
</comment>
<dbReference type="InterPro" id="IPR018011">
    <property type="entry name" value="Carb_sulfotrans_8-10"/>
</dbReference>
<dbReference type="Proteomes" id="UP000424527">
    <property type="component" value="Unassembled WGS sequence"/>
</dbReference>
<keyword evidence="6" id="KW-1133">Transmembrane helix</keyword>
<evidence type="ECO:0000256" key="2">
    <source>
        <dbReference type="ARBA" id="ARBA00006339"/>
    </source>
</evidence>
<comment type="caution">
    <text evidence="12">The sequence shown here is derived from an EMBL/GenBank/DDBJ whole genome shotgun (WGS) entry which is preliminary data.</text>
</comment>
<evidence type="ECO:0000313" key="12">
    <source>
        <dbReference type="EMBL" id="KAE8277136.1"/>
    </source>
</evidence>
<sequence>MNLLHSPQMGYSDRDGAVPVYTATEVKRMIGMKVTYEICDNVERPERIHQRQELRKQSLREMCAAEEAFSEGKRSLDDMSNWELENLIVDDNHGIIYCYIPKAKLKHYTKFLFVRDPFVRLISAYRDKFLMNNKYFYENFGRKILRLYGNQPAPQYDFVGHQETLQEDTEHILKTLMLEDDIKFPPSYENMTSTTSVLDWFRTVPLEDRRKLYKIYEKDFKLFGYRKPSELLDG</sequence>
<evidence type="ECO:0000256" key="9">
    <source>
        <dbReference type="ARBA" id="ARBA00023180"/>
    </source>
</evidence>
<dbReference type="Pfam" id="PF03567">
    <property type="entry name" value="Sulfotransfer_2"/>
    <property type="match status" value="2"/>
</dbReference>
<evidence type="ECO:0000256" key="7">
    <source>
        <dbReference type="ARBA" id="ARBA00023034"/>
    </source>
</evidence>
<dbReference type="PANTHER" id="PTHR12137:SF4">
    <property type="entry name" value="CARBOHYDRATE SULFOTRANSFERASE 12"/>
    <property type="match status" value="1"/>
</dbReference>
<dbReference type="EMBL" id="REGW02001304">
    <property type="protein sequence ID" value="KAE8277136.1"/>
    <property type="molecule type" value="Genomic_DNA"/>
</dbReference>
<keyword evidence="4" id="KW-0812">Transmembrane</keyword>
<keyword evidence="8" id="KW-0472">Membrane</keyword>
<keyword evidence="13" id="KW-1185">Reference proteome</keyword>
<evidence type="ECO:0000256" key="1">
    <source>
        <dbReference type="ARBA" id="ARBA00004323"/>
    </source>
</evidence>
<evidence type="ECO:0000256" key="4">
    <source>
        <dbReference type="ARBA" id="ARBA00022692"/>
    </source>
</evidence>